<organism evidence="2 3">
    <name type="scientific">Cymbomonas tetramitiformis</name>
    <dbReference type="NCBI Taxonomy" id="36881"/>
    <lineage>
        <taxon>Eukaryota</taxon>
        <taxon>Viridiplantae</taxon>
        <taxon>Chlorophyta</taxon>
        <taxon>Pyramimonadophyceae</taxon>
        <taxon>Pyramimonadales</taxon>
        <taxon>Pyramimonadaceae</taxon>
        <taxon>Cymbomonas</taxon>
    </lineage>
</organism>
<evidence type="ECO:0000313" key="2">
    <source>
        <dbReference type="EMBL" id="KAK3263096.1"/>
    </source>
</evidence>
<proteinExistence type="predicted"/>
<dbReference type="EMBL" id="LGRX02015724">
    <property type="protein sequence ID" value="KAK3263096.1"/>
    <property type="molecule type" value="Genomic_DNA"/>
</dbReference>
<keyword evidence="3" id="KW-1185">Reference proteome</keyword>
<protein>
    <submittedName>
        <fullName evidence="2">Uncharacterized protein</fullName>
    </submittedName>
</protein>
<evidence type="ECO:0000256" key="1">
    <source>
        <dbReference type="SAM" id="MobiDB-lite"/>
    </source>
</evidence>
<evidence type="ECO:0000313" key="3">
    <source>
        <dbReference type="Proteomes" id="UP001190700"/>
    </source>
</evidence>
<dbReference type="Proteomes" id="UP001190700">
    <property type="component" value="Unassembled WGS sequence"/>
</dbReference>
<feature type="region of interest" description="Disordered" evidence="1">
    <location>
        <begin position="22"/>
        <end position="53"/>
    </location>
</feature>
<accession>A0AAE0FNH5</accession>
<gene>
    <name evidence="2" type="ORF">CYMTET_28082</name>
</gene>
<name>A0AAE0FNH5_9CHLO</name>
<sequence>MGGNTKEKEDLRDKVVQIIGDNLQIEGSKDKGKARDTEQSEAQQPMTKRVRTATVGNAYTEADTAPAETSEFISPGVLQVKKLIEAWTYHEKKMPTVGAVGLLLHPTDAAMRMILNYLHTFVTRCTVSSQFETNAAKPGRNASRVSTCTAKLSLVPP</sequence>
<comment type="caution">
    <text evidence="2">The sequence shown here is derived from an EMBL/GenBank/DDBJ whole genome shotgun (WGS) entry which is preliminary data.</text>
</comment>
<feature type="compositionally biased region" description="Basic and acidic residues" evidence="1">
    <location>
        <begin position="27"/>
        <end position="38"/>
    </location>
</feature>
<dbReference type="AlphaFoldDB" id="A0AAE0FNH5"/>
<reference evidence="2 3" key="1">
    <citation type="journal article" date="2015" name="Genome Biol. Evol.">
        <title>Comparative Genomics of a Bacterivorous Green Alga Reveals Evolutionary Causalities and Consequences of Phago-Mixotrophic Mode of Nutrition.</title>
        <authorList>
            <person name="Burns J.A."/>
            <person name="Paasch A."/>
            <person name="Narechania A."/>
            <person name="Kim E."/>
        </authorList>
    </citation>
    <scope>NUCLEOTIDE SEQUENCE [LARGE SCALE GENOMIC DNA]</scope>
    <source>
        <strain evidence="2 3">PLY_AMNH</strain>
    </source>
</reference>